<organism evidence="15 16">
    <name type="scientific">Pedobacter steynii</name>
    <dbReference type="NCBI Taxonomy" id="430522"/>
    <lineage>
        <taxon>Bacteria</taxon>
        <taxon>Pseudomonadati</taxon>
        <taxon>Bacteroidota</taxon>
        <taxon>Sphingobacteriia</taxon>
        <taxon>Sphingobacteriales</taxon>
        <taxon>Sphingobacteriaceae</taxon>
        <taxon>Pedobacter</taxon>
    </lineage>
</organism>
<dbReference type="Gene3D" id="3.60.15.10">
    <property type="entry name" value="Ribonuclease Z/Hydroxyacylglutathione hydrolase-like"/>
    <property type="match status" value="1"/>
</dbReference>
<dbReference type="EC" id="3.5.2.6" evidence="6"/>
<dbReference type="InterPro" id="IPR058199">
    <property type="entry name" value="BlaB//VIM/IMP-1"/>
</dbReference>
<dbReference type="AlphaFoldDB" id="A0A1D7QN80"/>
<dbReference type="KEGG" id="psty:BFS30_24935"/>
<dbReference type="InterPro" id="IPR001279">
    <property type="entry name" value="Metallo-B-lactamas"/>
</dbReference>
<evidence type="ECO:0000256" key="6">
    <source>
        <dbReference type="ARBA" id="ARBA00012865"/>
    </source>
</evidence>
<dbReference type="NCBIfam" id="NF012229">
    <property type="entry name" value="bla_class_B_core"/>
    <property type="match status" value="1"/>
</dbReference>
<reference evidence="15 16" key="1">
    <citation type="submission" date="2016-08" db="EMBL/GenBank/DDBJ databases">
        <authorList>
            <person name="Seilhamer J.J."/>
        </authorList>
    </citation>
    <scope>NUCLEOTIDE SEQUENCE [LARGE SCALE GENOMIC DNA]</scope>
    <source>
        <strain evidence="15 16">DX4</strain>
    </source>
</reference>
<evidence type="ECO:0000256" key="10">
    <source>
        <dbReference type="ARBA" id="ARBA00022801"/>
    </source>
</evidence>
<keyword evidence="9" id="KW-0574">Periplasm</keyword>
<sequence>MNILKVSKLKPILVIIAIAAQILASSKVTKAADQTLPADSAIYKTTTLIINKLSSHCYQHLSYFNTEDYGKVECNGMIVIDGNEAIVFDTPADNQSSEELINYVTKKMNVKIKAIIPTHFHEDCVGGLKMFDQFNIPSYASNQTIELLKSKTKTNTSRIKGFDKKLDLKVGNIKVYASYFGEGHTKDNIIGYVPADQAMFGGCLIKEVDASKGYLGDANEKEWSQTVKKVKQKFPDAKIIIPGHGNYGGTELLDYTIKLFKDTIK</sequence>
<keyword evidence="8 13" id="KW-0732">Signal</keyword>
<keyword evidence="12" id="KW-0046">Antibiotic resistance</keyword>
<dbReference type="InterPro" id="IPR036866">
    <property type="entry name" value="RibonucZ/Hydroxyglut_hydro"/>
</dbReference>
<proteinExistence type="inferred from homology"/>
<evidence type="ECO:0000256" key="5">
    <source>
        <dbReference type="ARBA" id="ARBA00011245"/>
    </source>
</evidence>
<dbReference type="OrthoDB" id="9769598at2"/>
<protein>
    <recommendedName>
        <fullName evidence="6">beta-lactamase</fullName>
        <ecNumber evidence="6">3.5.2.6</ecNumber>
    </recommendedName>
</protein>
<evidence type="ECO:0000256" key="2">
    <source>
        <dbReference type="ARBA" id="ARBA00001947"/>
    </source>
</evidence>
<evidence type="ECO:0000256" key="8">
    <source>
        <dbReference type="ARBA" id="ARBA00022729"/>
    </source>
</evidence>
<evidence type="ECO:0000256" key="1">
    <source>
        <dbReference type="ARBA" id="ARBA00001526"/>
    </source>
</evidence>
<dbReference type="SUPFAM" id="SSF56281">
    <property type="entry name" value="Metallo-hydrolase/oxidoreductase"/>
    <property type="match status" value="1"/>
</dbReference>
<dbReference type="PANTHER" id="PTHR42951">
    <property type="entry name" value="METALLO-BETA-LACTAMASE DOMAIN-CONTAINING"/>
    <property type="match status" value="1"/>
</dbReference>
<evidence type="ECO:0000256" key="9">
    <source>
        <dbReference type="ARBA" id="ARBA00022764"/>
    </source>
</evidence>
<dbReference type="CDD" id="cd16302">
    <property type="entry name" value="CcrA-like_MBL-B1"/>
    <property type="match status" value="1"/>
</dbReference>
<dbReference type="EMBL" id="CP017141">
    <property type="protein sequence ID" value="AOM80120.1"/>
    <property type="molecule type" value="Genomic_DNA"/>
</dbReference>
<name>A0A1D7QN80_9SPHI</name>
<evidence type="ECO:0000259" key="14">
    <source>
        <dbReference type="SMART" id="SM00849"/>
    </source>
</evidence>
<dbReference type="Proteomes" id="UP000094313">
    <property type="component" value="Chromosome"/>
</dbReference>
<keyword evidence="16" id="KW-1185">Reference proteome</keyword>
<evidence type="ECO:0000313" key="15">
    <source>
        <dbReference type="EMBL" id="AOM80120.1"/>
    </source>
</evidence>
<evidence type="ECO:0000256" key="4">
    <source>
        <dbReference type="ARBA" id="ARBA00005250"/>
    </source>
</evidence>
<evidence type="ECO:0000256" key="13">
    <source>
        <dbReference type="SAM" id="SignalP"/>
    </source>
</evidence>
<dbReference type="InterPro" id="IPR050855">
    <property type="entry name" value="NDM-1-like"/>
</dbReference>
<comment type="subunit">
    <text evidence="5">Monomer.</text>
</comment>
<comment type="cofactor">
    <cofactor evidence="2">
        <name>Zn(2+)</name>
        <dbReference type="ChEBI" id="CHEBI:29105"/>
    </cofactor>
</comment>
<accession>A0A1D7QN80</accession>
<dbReference type="SMART" id="SM00849">
    <property type="entry name" value="Lactamase_B"/>
    <property type="match status" value="1"/>
</dbReference>
<evidence type="ECO:0000256" key="7">
    <source>
        <dbReference type="ARBA" id="ARBA00022723"/>
    </source>
</evidence>
<comment type="subcellular location">
    <subcellularLocation>
        <location evidence="3">Periplasm</location>
    </subcellularLocation>
</comment>
<dbReference type="PANTHER" id="PTHR42951:SF4">
    <property type="entry name" value="ACYL-COENZYME A THIOESTERASE MBLAC2"/>
    <property type="match status" value="1"/>
</dbReference>
<comment type="similarity">
    <text evidence="4">Belongs to the metallo-beta-lactamase superfamily. Class-B beta-lactamase family.</text>
</comment>
<keyword evidence="10" id="KW-0378">Hydrolase</keyword>
<dbReference type="Pfam" id="PF00753">
    <property type="entry name" value="Lactamase_B"/>
    <property type="match status" value="1"/>
</dbReference>
<dbReference type="RefSeq" id="WP_069381782.1">
    <property type="nucleotide sequence ID" value="NZ_CP017141.1"/>
</dbReference>
<evidence type="ECO:0000313" key="16">
    <source>
        <dbReference type="Proteomes" id="UP000094313"/>
    </source>
</evidence>
<comment type="catalytic activity">
    <reaction evidence="1">
        <text>a beta-lactam + H2O = a substituted beta-amino acid</text>
        <dbReference type="Rhea" id="RHEA:20401"/>
        <dbReference type="ChEBI" id="CHEBI:15377"/>
        <dbReference type="ChEBI" id="CHEBI:35627"/>
        <dbReference type="ChEBI" id="CHEBI:140347"/>
        <dbReference type="EC" id="3.5.2.6"/>
    </reaction>
</comment>
<feature type="signal peptide" evidence="13">
    <location>
        <begin position="1"/>
        <end position="31"/>
    </location>
</feature>
<feature type="chain" id="PRO_5009098900" description="beta-lactamase" evidence="13">
    <location>
        <begin position="32"/>
        <end position="265"/>
    </location>
</feature>
<evidence type="ECO:0000256" key="3">
    <source>
        <dbReference type="ARBA" id="ARBA00004418"/>
    </source>
</evidence>
<keyword evidence="11" id="KW-0862">Zinc</keyword>
<evidence type="ECO:0000256" key="12">
    <source>
        <dbReference type="ARBA" id="ARBA00023251"/>
    </source>
</evidence>
<keyword evidence="7" id="KW-0479">Metal-binding</keyword>
<dbReference type="GO" id="GO:0017001">
    <property type="term" value="P:antibiotic catabolic process"/>
    <property type="evidence" value="ECO:0007669"/>
    <property type="project" value="UniProtKB-ARBA"/>
</dbReference>
<dbReference type="NCBIfam" id="NF033088">
    <property type="entry name" value="bla_subclass_B1"/>
    <property type="match status" value="1"/>
</dbReference>
<gene>
    <name evidence="15" type="ORF">BFS30_24935</name>
</gene>
<feature type="domain" description="Metallo-beta-lactamase" evidence="14">
    <location>
        <begin position="73"/>
        <end position="244"/>
    </location>
</feature>
<evidence type="ECO:0000256" key="11">
    <source>
        <dbReference type="ARBA" id="ARBA00022833"/>
    </source>
</evidence>